<proteinExistence type="predicted"/>
<gene>
    <name evidence="1" type="ORF">CYCCA115_LOCUS1424</name>
</gene>
<protein>
    <submittedName>
        <fullName evidence="1">Uncharacterized protein</fullName>
    </submittedName>
</protein>
<dbReference type="PANTHER" id="PTHR31362:SF0">
    <property type="entry name" value="EXOSTOSIN DOMAIN-CONTAINING PROTEIN-RELATED"/>
    <property type="match status" value="1"/>
</dbReference>
<evidence type="ECO:0000313" key="1">
    <source>
        <dbReference type="EMBL" id="CAJ1928236.1"/>
    </source>
</evidence>
<comment type="caution">
    <text evidence="1">The sequence shown here is derived from an EMBL/GenBank/DDBJ whole genome shotgun (WGS) entry which is preliminary data.</text>
</comment>
<sequence length="641" mass="73584">MEKFKTLGGSEGSTFFFSVERQKKWERLDGPIGAFVRVMPWRHFGRKNLGYLFAILHGADFFFDFDDDNYIKVDESTGKPVEILPSTTVLDNVMVAMSGPTAFNHHPMMKPSIPAPSWARGFPWEYIKDEATEGEPAFSQSIPFVSKLNSIGVIHEGATNVLVPKHAYSPYNAQASIHTQPALWATLLPTTVPGRVSDIWRSYFAQCIFADSNLRLVFSPPKIEQIRNDHDILADFAAENDLYTKSGKLIDFLSSWDSEHLHFPQRVEQLWIDLYERSYIELDDVVALQKWLEALITMGYKFPELKPRFRNVALMGQFNFADFPNSMTQIMMWSQKMRERFQTTIAAAPLNKTQLAYLETHRIDAIPARDLKLRKRDHLGFYNPLSNLMRTLLRFENSSTIEAVLYAHDDALLNLTELSEGKYPFPTDKIANRIKGELSNAAFVDLRTMPDRAKARTLSHRVFPNGTISDIDKTIFVNTSSELKKQIPSLHAKYKQWGHYYCAPGQQQMAMDPEFAMYLDPDGSAWFPFHTQSDFLIVPTKYAKPFTEAATMHLKHFIWIECAFGKIVDILQQQLQAPTRLVKLCTGFGDRRGRWDVINNHDCQSESVAVFHPFKIRGRFDEFWAHADEINFPAYSSRGKN</sequence>
<dbReference type="Pfam" id="PF03385">
    <property type="entry name" value="STELLO"/>
    <property type="match status" value="1"/>
</dbReference>
<dbReference type="Proteomes" id="UP001295423">
    <property type="component" value="Unassembled WGS sequence"/>
</dbReference>
<organism evidence="1 2">
    <name type="scientific">Cylindrotheca closterium</name>
    <dbReference type="NCBI Taxonomy" id="2856"/>
    <lineage>
        <taxon>Eukaryota</taxon>
        <taxon>Sar</taxon>
        <taxon>Stramenopiles</taxon>
        <taxon>Ochrophyta</taxon>
        <taxon>Bacillariophyta</taxon>
        <taxon>Bacillariophyceae</taxon>
        <taxon>Bacillariophycidae</taxon>
        <taxon>Bacillariales</taxon>
        <taxon>Bacillariaceae</taxon>
        <taxon>Cylindrotheca</taxon>
    </lineage>
</organism>
<dbReference type="EMBL" id="CAKOGP040000036">
    <property type="protein sequence ID" value="CAJ1928236.1"/>
    <property type="molecule type" value="Genomic_DNA"/>
</dbReference>
<dbReference type="AlphaFoldDB" id="A0AAD2CCA4"/>
<accession>A0AAD2CCA4</accession>
<evidence type="ECO:0000313" key="2">
    <source>
        <dbReference type="Proteomes" id="UP001295423"/>
    </source>
</evidence>
<reference evidence="1" key="1">
    <citation type="submission" date="2023-08" db="EMBL/GenBank/DDBJ databases">
        <authorList>
            <person name="Audoor S."/>
            <person name="Bilcke G."/>
        </authorList>
    </citation>
    <scope>NUCLEOTIDE SEQUENCE</scope>
</reference>
<dbReference type="InterPro" id="IPR005049">
    <property type="entry name" value="STL-like"/>
</dbReference>
<dbReference type="PANTHER" id="PTHR31362">
    <property type="entry name" value="GLYCOSYLTRANSFERASE STELLO1-RELATED"/>
    <property type="match status" value="1"/>
</dbReference>
<name>A0AAD2CCA4_9STRA</name>
<keyword evidence="2" id="KW-1185">Reference proteome</keyword>